<evidence type="ECO:0000313" key="1">
    <source>
        <dbReference type="EMBL" id="ABE80122.1"/>
    </source>
</evidence>
<name>Q1SN31_MEDTR</name>
<organism evidence="1">
    <name type="scientific">Medicago truncatula</name>
    <name type="common">Barrel medic</name>
    <name type="synonym">Medicago tribuloides</name>
    <dbReference type="NCBI Taxonomy" id="3880"/>
    <lineage>
        <taxon>Eukaryota</taxon>
        <taxon>Viridiplantae</taxon>
        <taxon>Streptophyta</taxon>
        <taxon>Embryophyta</taxon>
        <taxon>Tracheophyta</taxon>
        <taxon>Spermatophyta</taxon>
        <taxon>Magnoliopsida</taxon>
        <taxon>eudicotyledons</taxon>
        <taxon>Gunneridae</taxon>
        <taxon>Pentapetalae</taxon>
        <taxon>rosids</taxon>
        <taxon>fabids</taxon>
        <taxon>Fabales</taxon>
        <taxon>Fabaceae</taxon>
        <taxon>Papilionoideae</taxon>
        <taxon>50 kb inversion clade</taxon>
        <taxon>NPAAA clade</taxon>
        <taxon>Hologalegina</taxon>
        <taxon>IRL clade</taxon>
        <taxon>Trifolieae</taxon>
        <taxon>Medicago</taxon>
    </lineage>
</organism>
<proteinExistence type="predicted"/>
<sequence>MASKCKTRSITSTSSNAVTINSASDNAVTVIVNSSSCNTIARFSKRRSHCRPPPLMML</sequence>
<protein>
    <submittedName>
        <fullName evidence="1">Uncharacterized protein</fullName>
    </submittedName>
</protein>
<reference evidence="1" key="1">
    <citation type="submission" date="2006-03" db="EMBL/GenBank/DDBJ databases">
        <authorList>
            <person name="Shaull S."/>
            <person name="Lin S."/>
            <person name="Dixon R."/>
            <person name="May G."/>
            <person name="Sumner L."/>
            <person name="Gonzales B."/>
            <person name="Cook D."/>
            <person name="Kim D."/>
            <person name="Roe B.A."/>
        </authorList>
    </citation>
    <scope>NUCLEOTIDE SEQUENCE</scope>
</reference>
<gene>
    <name evidence="1" type="ORF">MtrDRAFT_AC139525g9v2</name>
</gene>
<reference evidence="1" key="2">
    <citation type="submission" date="2007-04" db="EMBL/GenBank/DDBJ databases">
        <authorList>
            <consortium name="The International Medicago Genome Annotation Group"/>
        </authorList>
    </citation>
    <scope>NUCLEOTIDE SEQUENCE</scope>
</reference>
<dbReference type="EMBL" id="AC139525">
    <property type="protein sequence ID" value="ABE80122.1"/>
    <property type="molecule type" value="Genomic_DNA"/>
</dbReference>
<dbReference type="AlphaFoldDB" id="Q1SN31"/>
<accession>Q1SN31</accession>